<comment type="caution">
    <text evidence="4">The sequence shown here is derived from an EMBL/GenBank/DDBJ whole genome shotgun (WGS) entry which is preliminary data.</text>
</comment>
<evidence type="ECO:0000256" key="1">
    <source>
        <dbReference type="ARBA" id="ARBA00022729"/>
    </source>
</evidence>
<evidence type="ECO:0000256" key="2">
    <source>
        <dbReference type="SAM" id="MobiDB-lite"/>
    </source>
</evidence>
<dbReference type="PANTHER" id="PTHR35788:SF1">
    <property type="entry name" value="EXPORTED PROTEIN"/>
    <property type="match status" value="1"/>
</dbReference>
<dbReference type="InterPro" id="IPR052913">
    <property type="entry name" value="Glycopeptide_resist_protein"/>
</dbReference>
<accession>A0ABT2EMM2</accession>
<dbReference type="InterPro" id="IPR011098">
    <property type="entry name" value="G5_dom"/>
</dbReference>
<dbReference type="InterPro" id="IPR007391">
    <property type="entry name" value="Vancomycin_resist_VanW"/>
</dbReference>
<dbReference type="Proteomes" id="UP001204798">
    <property type="component" value="Unassembled WGS sequence"/>
</dbReference>
<dbReference type="Pfam" id="PF04294">
    <property type="entry name" value="VanW"/>
    <property type="match status" value="1"/>
</dbReference>
<proteinExistence type="predicted"/>
<dbReference type="RefSeq" id="WP_259095406.1">
    <property type="nucleotide sequence ID" value="NZ_CP130454.1"/>
</dbReference>
<evidence type="ECO:0000313" key="5">
    <source>
        <dbReference type="Proteomes" id="UP001204798"/>
    </source>
</evidence>
<evidence type="ECO:0000259" key="3">
    <source>
        <dbReference type="PROSITE" id="PS51109"/>
    </source>
</evidence>
<gene>
    <name evidence="4" type="ORF">M2350_001603</name>
</gene>
<name>A0ABT2EMM2_9BACT</name>
<dbReference type="Pfam" id="PF07501">
    <property type="entry name" value="G5"/>
    <property type="match status" value="1"/>
</dbReference>
<protein>
    <submittedName>
        <fullName evidence="4">Vancomycin resistance protein YoaR</fullName>
    </submittedName>
</protein>
<dbReference type="PROSITE" id="PS51109">
    <property type="entry name" value="G5"/>
    <property type="match status" value="1"/>
</dbReference>
<keyword evidence="5" id="KW-1185">Reference proteome</keyword>
<organism evidence="4 5">
    <name type="scientific">Candidatus Fervidibacter sacchari</name>
    <dbReference type="NCBI Taxonomy" id="1448929"/>
    <lineage>
        <taxon>Bacteria</taxon>
        <taxon>Candidatus Fervidibacterota</taxon>
        <taxon>Candidatus Fervidibacter</taxon>
    </lineage>
</organism>
<dbReference type="Pfam" id="PF12229">
    <property type="entry name" value="PG_binding_4"/>
    <property type="match status" value="1"/>
</dbReference>
<dbReference type="InterPro" id="IPR022029">
    <property type="entry name" value="YoaR-like_PG-bd"/>
</dbReference>
<feature type="domain" description="G5" evidence="3">
    <location>
        <begin position="366"/>
        <end position="445"/>
    </location>
</feature>
<sequence>MWRWFLVGTVLGVFLTAGGGWLLFRWWQSTERIAYGVRVQGVDIGGLKATEAVQALNRAFPETSFAEIVVPIVCDGQIVRRVKLKELGIKPDKRKAVRSALEIGRRKSLLESLREFVTAWQGGTNLPMPWQWDRESTERLLVQLAKRINRSPKRAQVQFDGKSVHIVPSQDGIRVDIGETLKLWQKRLSRGGWEILPLITRVVRPEVTTEDVASIDSVVGQATTYFRVTETNRAYNIRLAAARLNHVLIRPGETISFNELVGPRTPKRGFRMARVLVRGEFTQDFGGGVCQVAGTLYLAALRSGMEVVCRHRHSRPVNYLPPGLDATVNFGSLDLKLRNPFPTPLYLRTFVRGGRLTVIVLGKRQPNRTYRIVRYTKRIGEPKEKQIPDRSLPVGAPKVVGKGGSGYKVEVWRLVIENGVVIKRERISTDIYPSQPKRVRVGAGQITTSAPPPTNEQARDNFPQQTSGTEVTQ</sequence>
<dbReference type="Gene3D" id="2.20.230.10">
    <property type="entry name" value="Resuscitation-promoting factor rpfb"/>
    <property type="match status" value="1"/>
</dbReference>
<feature type="compositionally biased region" description="Polar residues" evidence="2">
    <location>
        <begin position="462"/>
        <end position="473"/>
    </location>
</feature>
<feature type="region of interest" description="Disordered" evidence="2">
    <location>
        <begin position="438"/>
        <end position="473"/>
    </location>
</feature>
<evidence type="ECO:0000313" key="4">
    <source>
        <dbReference type="EMBL" id="MCS3919203.1"/>
    </source>
</evidence>
<dbReference type="PANTHER" id="PTHR35788">
    <property type="entry name" value="EXPORTED PROTEIN-RELATED"/>
    <property type="match status" value="1"/>
</dbReference>
<reference evidence="4 5" key="1">
    <citation type="submission" date="2022-08" db="EMBL/GenBank/DDBJ databases">
        <title>Bacterial and archaeal communities from various locations to study Microbial Dark Matter (Phase II).</title>
        <authorList>
            <person name="Stepanauskas R."/>
        </authorList>
    </citation>
    <scope>NUCLEOTIDE SEQUENCE [LARGE SCALE GENOMIC DNA]</scope>
    <source>
        <strain evidence="4 5">PD1</strain>
    </source>
</reference>
<dbReference type="EMBL" id="JANUCP010000002">
    <property type="protein sequence ID" value="MCS3919203.1"/>
    <property type="molecule type" value="Genomic_DNA"/>
</dbReference>
<keyword evidence="1" id="KW-0732">Signal</keyword>
<dbReference type="SMART" id="SM01208">
    <property type="entry name" value="G5"/>
    <property type="match status" value="1"/>
</dbReference>